<gene>
    <name evidence="5" type="primary">lutR</name>
    <name evidence="5" type="ORF">AOLFYP35_01141</name>
</gene>
<evidence type="ECO:0000313" key="5">
    <source>
        <dbReference type="EMBL" id="VYS99632.1"/>
    </source>
</evidence>
<name>A0A6N2T3N0_9ACTO</name>
<protein>
    <submittedName>
        <fullName evidence="5">HTH-type transcriptional regulator LutR</fullName>
    </submittedName>
</protein>
<dbReference type="SUPFAM" id="SSF48008">
    <property type="entry name" value="GntR ligand-binding domain-like"/>
    <property type="match status" value="1"/>
</dbReference>
<accession>A0A6N2T3N0</accession>
<dbReference type="Pfam" id="PF00392">
    <property type="entry name" value="GntR"/>
    <property type="match status" value="1"/>
</dbReference>
<evidence type="ECO:0000256" key="1">
    <source>
        <dbReference type="ARBA" id="ARBA00023015"/>
    </source>
</evidence>
<dbReference type="InterPro" id="IPR011711">
    <property type="entry name" value="GntR_C"/>
</dbReference>
<dbReference type="PANTHER" id="PTHR43537">
    <property type="entry name" value="TRANSCRIPTIONAL REGULATOR, GNTR FAMILY"/>
    <property type="match status" value="1"/>
</dbReference>
<dbReference type="Pfam" id="PF07729">
    <property type="entry name" value="FCD"/>
    <property type="match status" value="1"/>
</dbReference>
<dbReference type="EMBL" id="CACRSM010000002">
    <property type="protein sequence ID" value="VYS99632.1"/>
    <property type="molecule type" value="Genomic_DNA"/>
</dbReference>
<evidence type="ECO:0000256" key="3">
    <source>
        <dbReference type="ARBA" id="ARBA00023163"/>
    </source>
</evidence>
<dbReference type="GO" id="GO:0003677">
    <property type="term" value="F:DNA binding"/>
    <property type="evidence" value="ECO:0007669"/>
    <property type="project" value="UniProtKB-KW"/>
</dbReference>
<dbReference type="InterPro" id="IPR036388">
    <property type="entry name" value="WH-like_DNA-bd_sf"/>
</dbReference>
<dbReference type="InterPro" id="IPR036390">
    <property type="entry name" value="WH_DNA-bd_sf"/>
</dbReference>
<feature type="domain" description="HTH gntR-type" evidence="4">
    <location>
        <begin position="67"/>
        <end position="135"/>
    </location>
</feature>
<keyword evidence="1" id="KW-0805">Transcription regulation</keyword>
<dbReference type="InterPro" id="IPR008920">
    <property type="entry name" value="TF_FadR/GntR_C"/>
</dbReference>
<dbReference type="CDD" id="cd07377">
    <property type="entry name" value="WHTH_GntR"/>
    <property type="match status" value="1"/>
</dbReference>
<dbReference type="Gene3D" id="1.10.10.10">
    <property type="entry name" value="Winged helix-like DNA-binding domain superfamily/Winged helix DNA-binding domain"/>
    <property type="match status" value="1"/>
</dbReference>
<keyword evidence="3" id="KW-0804">Transcription</keyword>
<evidence type="ECO:0000259" key="4">
    <source>
        <dbReference type="PROSITE" id="PS50949"/>
    </source>
</evidence>
<dbReference type="SMART" id="SM00345">
    <property type="entry name" value="HTH_GNTR"/>
    <property type="match status" value="1"/>
</dbReference>
<sequence length="300" mass="33420">MVRCTSQEITRVEMGLCAQPRDLLFYDEEQVPRCERVKVMSEIQSPHPDAGVFAHRSAIQSPPPALLSRTETTMEAIEQYIVANHLQPGDPLPTESALCDSLGVSRSSVREALRQLKALEIVDVQQGRGAFVGDMTLRPLIKTVFLRSSTAPDSAEALSQVLRVRQVLDLGLASEAIQALQGTHDDHLHELVDQMISKAQRSEFFMDEDIEFHTELLKKINNPLAEQLVNAMWMIHMMALPQIHRGFEGLPETARAHEAMLVSAENGDLEGYRRAVFAHYDPLNQALGSLSQEEASSTDK</sequence>
<dbReference type="AlphaFoldDB" id="A0A6N2T3N0"/>
<dbReference type="PROSITE" id="PS50949">
    <property type="entry name" value="HTH_GNTR"/>
    <property type="match status" value="1"/>
</dbReference>
<dbReference type="GO" id="GO:0003700">
    <property type="term" value="F:DNA-binding transcription factor activity"/>
    <property type="evidence" value="ECO:0007669"/>
    <property type="project" value="InterPro"/>
</dbReference>
<dbReference type="InterPro" id="IPR000524">
    <property type="entry name" value="Tscrpt_reg_HTH_GntR"/>
</dbReference>
<dbReference type="Gene3D" id="1.20.120.530">
    <property type="entry name" value="GntR ligand-binding domain-like"/>
    <property type="match status" value="1"/>
</dbReference>
<reference evidence="5" key="1">
    <citation type="submission" date="2019-11" db="EMBL/GenBank/DDBJ databases">
        <authorList>
            <person name="Feng L."/>
        </authorList>
    </citation>
    <scope>NUCLEOTIDE SEQUENCE</scope>
    <source>
        <strain evidence="5">AodontolyticusLFYP35</strain>
    </source>
</reference>
<dbReference type="SMART" id="SM00895">
    <property type="entry name" value="FCD"/>
    <property type="match status" value="1"/>
</dbReference>
<dbReference type="PRINTS" id="PR00035">
    <property type="entry name" value="HTHGNTR"/>
</dbReference>
<proteinExistence type="predicted"/>
<dbReference type="PANTHER" id="PTHR43537:SF5">
    <property type="entry name" value="UXU OPERON TRANSCRIPTIONAL REGULATOR"/>
    <property type="match status" value="1"/>
</dbReference>
<dbReference type="SUPFAM" id="SSF46785">
    <property type="entry name" value="Winged helix' DNA-binding domain"/>
    <property type="match status" value="1"/>
</dbReference>
<keyword evidence="2" id="KW-0238">DNA-binding</keyword>
<evidence type="ECO:0000256" key="2">
    <source>
        <dbReference type="ARBA" id="ARBA00023125"/>
    </source>
</evidence>
<organism evidence="5">
    <name type="scientific">Schaalia odontolytica</name>
    <dbReference type="NCBI Taxonomy" id="1660"/>
    <lineage>
        <taxon>Bacteria</taxon>
        <taxon>Bacillati</taxon>
        <taxon>Actinomycetota</taxon>
        <taxon>Actinomycetes</taxon>
        <taxon>Actinomycetales</taxon>
        <taxon>Actinomycetaceae</taxon>
        <taxon>Schaalia</taxon>
    </lineage>
</organism>